<dbReference type="AlphaFoldDB" id="A0AAE0T7D7"/>
<evidence type="ECO:0000313" key="1">
    <source>
        <dbReference type="EMBL" id="KAK3605006.1"/>
    </source>
</evidence>
<protein>
    <submittedName>
        <fullName evidence="1">Uncharacterized protein</fullName>
    </submittedName>
</protein>
<sequence length="227" mass="25223">MLIAYPITSDIRKNYATASQSKVKGSTVDALLLIPDTTYFLYGVKTGSTTVKKVAELSTDKFPSDAANIVFSSTSTQAQKNGNVDFFEKGLEGHIFSHRISENPVIYPIMHETGTSRYAKGSSTIFFSDNFDDSNSWIYRMVHASQVWGFFNGEDGSDKAPLNLFIPSQFYSGTADQVSNFNAYYILSNEILSERRGVLSERRGVLSERRGVWRIGGTFSACCGKDY</sequence>
<organism evidence="1 2">
    <name type="scientific">Potamilus streckersoni</name>
    <dbReference type="NCBI Taxonomy" id="2493646"/>
    <lineage>
        <taxon>Eukaryota</taxon>
        <taxon>Metazoa</taxon>
        <taxon>Spiralia</taxon>
        <taxon>Lophotrochozoa</taxon>
        <taxon>Mollusca</taxon>
        <taxon>Bivalvia</taxon>
        <taxon>Autobranchia</taxon>
        <taxon>Heteroconchia</taxon>
        <taxon>Palaeoheterodonta</taxon>
        <taxon>Unionida</taxon>
        <taxon>Unionoidea</taxon>
        <taxon>Unionidae</taxon>
        <taxon>Ambleminae</taxon>
        <taxon>Lampsilini</taxon>
        <taxon>Potamilus</taxon>
    </lineage>
</organism>
<evidence type="ECO:0000313" key="2">
    <source>
        <dbReference type="Proteomes" id="UP001195483"/>
    </source>
</evidence>
<accession>A0AAE0T7D7</accession>
<comment type="caution">
    <text evidence="1">The sequence shown here is derived from an EMBL/GenBank/DDBJ whole genome shotgun (WGS) entry which is preliminary data.</text>
</comment>
<keyword evidence="2" id="KW-1185">Reference proteome</keyword>
<reference evidence="1" key="2">
    <citation type="journal article" date="2021" name="Genome Biol. Evol.">
        <title>Developing a high-quality reference genome for a parasitic bivalve with doubly uniparental inheritance (Bivalvia: Unionida).</title>
        <authorList>
            <person name="Smith C.H."/>
        </authorList>
    </citation>
    <scope>NUCLEOTIDE SEQUENCE</scope>
    <source>
        <strain evidence="1">CHS0354</strain>
        <tissue evidence="1">Mantle</tissue>
    </source>
</reference>
<reference evidence="1" key="1">
    <citation type="journal article" date="2021" name="Genome Biol. Evol.">
        <title>A High-Quality Reference Genome for a Parasitic Bivalve with Doubly Uniparental Inheritance (Bivalvia: Unionida).</title>
        <authorList>
            <person name="Smith C.H."/>
        </authorList>
    </citation>
    <scope>NUCLEOTIDE SEQUENCE</scope>
    <source>
        <strain evidence="1">CHS0354</strain>
    </source>
</reference>
<dbReference type="EMBL" id="JAEAOA010000085">
    <property type="protein sequence ID" value="KAK3605006.1"/>
    <property type="molecule type" value="Genomic_DNA"/>
</dbReference>
<reference evidence="1" key="3">
    <citation type="submission" date="2023-05" db="EMBL/GenBank/DDBJ databases">
        <authorList>
            <person name="Smith C.H."/>
        </authorList>
    </citation>
    <scope>NUCLEOTIDE SEQUENCE</scope>
    <source>
        <strain evidence="1">CHS0354</strain>
        <tissue evidence="1">Mantle</tissue>
    </source>
</reference>
<name>A0AAE0T7D7_9BIVA</name>
<dbReference type="Proteomes" id="UP001195483">
    <property type="component" value="Unassembled WGS sequence"/>
</dbReference>
<gene>
    <name evidence="1" type="ORF">CHS0354_000671</name>
</gene>
<proteinExistence type="predicted"/>